<keyword evidence="2" id="KW-1185">Reference proteome</keyword>
<dbReference type="AlphaFoldDB" id="A0A3P6SQW2"/>
<gene>
    <name evidence="1" type="ORF">NLS_LOCUS2166</name>
</gene>
<protein>
    <submittedName>
        <fullName evidence="1">Uncharacterized protein</fullName>
    </submittedName>
</protein>
<evidence type="ECO:0000313" key="1">
    <source>
        <dbReference type="EMBL" id="VDK73569.1"/>
    </source>
</evidence>
<dbReference type="Proteomes" id="UP000277928">
    <property type="component" value="Unassembled WGS sequence"/>
</dbReference>
<organism evidence="1 2">
    <name type="scientific">Litomosoides sigmodontis</name>
    <name type="common">Filarial nematode worm</name>
    <dbReference type="NCBI Taxonomy" id="42156"/>
    <lineage>
        <taxon>Eukaryota</taxon>
        <taxon>Metazoa</taxon>
        <taxon>Ecdysozoa</taxon>
        <taxon>Nematoda</taxon>
        <taxon>Chromadorea</taxon>
        <taxon>Rhabditida</taxon>
        <taxon>Spirurina</taxon>
        <taxon>Spiruromorpha</taxon>
        <taxon>Filarioidea</taxon>
        <taxon>Onchocercidae</taxon>
        <taxon>Litomosoides</taxon>
    </lineage>
</organism>
<proteinExistence type="predicted"/>
<name>A0A3P6SQW2_LITSI</name>
<reference evidence="1 2" key="1">
    <citation type="submission" date="2018-08" db="EMBL/GenBank/DDBJ databases">
        <authorList>
            <person name="Laetsch R D."/>
            <person name="Stevens L."/>
            <person name="Kumar S."/>
            <person name="Blaxter L. M."/>
        </authorList>
    </citation>
    <scope>NUCLEOTIDE SEQUENCE [LARGE SCALE GENOMIC DNA]</scope>
</reference>
<evidence type="ECO:0000313" key="2">
    <source>
        <dbReference type="Proteomes" id="UP000277928"/>
    </source>
</evidence>
<dbReference type="EMBL" id="UYRX01000093">
    <property type="protein sequence ID" value="VDK73569.1"/>
    <property type="molecule type" value="Genomic_DNA"/>
</dbReference>
<accession>A0A3P6SQW2</accession>
<sequence>MKEFFYNFFKTNAVELNDGEREKKRKELKRIRIITIQEDSIGKCGVRWASIMCDTPKLRHQLCESA</sequence>